<dbReference type="Proteomes" id="UP001597451">
    <property type="component" value="Unassembled WGS sequence"/>
</dbReference>
<name>A0ABW5Q1Y1_9BACI</name>
<keyword evidence="2" id="KW-1185">Reference proteome</keyword>
<proteinExistence type="predicted"/>
<dbReference type="RefSeq" id="WP_379562416.1">
    <property type="nucleotide sequence ID" value="NZ_JBHUMX010000036.1"/>
</dbReference>
<organism evidence="1 2">
    <name type="scientific">Oceanobacillus kapialis</name>
    <dbReference type="NCBI Taxonomy" id="481353"/>
    <lineage>
        <taxon>Bacteria</taxon>
        <taxon>Bacillati</taxon>
        <taxon>Bacillota</taxon>
        <taxon>Bacilli</taxon>
        <taxon>Bacillales</taxon>
        <taxon>Bacillaceae</taxon>
        <taxon>Oceanobacillus</taxon>
    </lineage>
</organism>
<sequence>MRSFLFLVSVYFSRAFAPIRKSAVPADIMVLHVGEYDQTEIDQYTEQHRDLIAMQEMMIFQNTDGKYSFWSKSNDGWINTGYFLRGTA</sequence>
<evidence type="ECO:0000313" key="1">
    <source>
        <dbReference type="EMBL" id="MFD2629628.1"/>
    </source>
</evidence>
<evidence type="ECO:0000313" key="2">
    <source>
        <dbReference type="Proteomes" id="UP001597451"/>
    </source>
</evidence>
<gene>
    <name evidence="1" type="ORF">ACFSUN_12645</name>
</gene>
<comment type="caution">
    <text evidence="1">The sequence shown here is derived from an EMBL/GenBank/DDBJ whole genome shotgun (WGS) entry which is preliminary data.</text>
</comment>
<protein>
    <submittedName>
        <fullName evidence="1">Uncharacterized protein</fullName>
    </submittedName>
</protein>
<accession>A0ABW5Q1Y1</accession>
<dbReference type="EMBL" id="JBHUMX010000036">
    <property type="protein sequence ID" value="MFD2629628.1"/>
    <property type="molecule type" value="Genomic_DNA"/>
</dbReference>
<reference evidence="2" key="1">
    <citation type="journal article" date="2019" name="Int. J. Syst. Evol. Microbiol.">
        <title>The Global Catalogue of Microorganisms (GCM) 10K type strain sequencing project: providing services to taxonomists for standard genome sequencing and annotation.</title>
        <authorList>
            <consortium name="The Broad Institute Genomics Platform"/>
            <consortium name="The Broad Institute Genome Sequencing Center for Infectious Disease"/>
            <person name="Wu L."/>
            <person name="Ma J."/>
        </authorList>
    </citation>
    <scope>NUCLEOTIDE SEQUENCE [LARGE SCALE GENOMIC DNA]</scope>
    <source>
        <strain evidence="2">TISTR 1858</strain>
    </source>
</reference>